<organism evidence="10 11">
    <name type="scientific">Aquatica leii</name>
    <dbReference type="NCBI Taxonomy" id="1421715"/>
    <lineage>
        <taxon>Eukaryota</taxon>
        <taxon>Metazoa</taxon>
        <taxon>Ecdysozoa</taxon>
        <taxon>Arthropoda</taxon>
        <taxon>Hexapoda</taxon>
        <taxon>Insecta</taxon>
        <taxon>Pterygota</taxon>
        <taxon>Neoptera</taxon>
        <taxon>Endopterygota</taxon>
        <taxon>Coleoptera</taxon>
        <taxon>Polyphaga</taxon>
        <taxon>Elateriformia</taxon>
        <taxon>Elateroidea</taxon>
        <taxon>Lampyridae</taxon>
        <taxon>Luciolinae</taxon>
        <taxon>Aquatica</taxon>
    </lineage>
</organism>
<comment type="caution">
    <text evidence="10">The sequence shown here is derived from an EMBL/GenBank/DDBJ whole genome shotgun (WGS) entry which is preliminary data.</text>
</comment>
<sequence length="520" mass="61120">MRINYKKCICIIVLLSVWSLVYFTAYPQYSKIIKNHVLALLVDKENSLSTTDQLKNAHKYLSNLPLEYWLNNTNKKLELNETCAKFPSLFDIQFQNLYWQNLYSSYGHYQMFGAYLDNRIANRLGPTVRILAMVNQIEPLTRMYCQIWFHNRQQPVIVQALQYDLCWPKYFGNYKTGIYQPYLIPYKIPSEYHNLTVAAVPLVENQCDTATNALTVFYNKRTETKLDFAICVKGMNFLLEDISSILTEWIEMMTLLGAHKIFLYNFNVHPNVSKVLKYYEDQGRVEVIPLTLPAGQPNTLFWQHIYLENKVMNKFQGEIIPYNDCLYKHMYEYKHIVLVDTDEVIVPLNGSTWQDLLSYLRQAAGTKYDSYNARNVYVFTDLLFTHKRFNDVPEYMHILNHIRRDPKIEPPGYYIKSFHNTETVLSLHNHFPVYCLHGSKHFTNTVHVSQVKVYRNHQNSEKSSEETDGVNEELDLERDASEQPEAAGAIYVEELTVHKTPSEQKRMKWVSKYLSDFVLD</sequence>
<dbReference type="Proteomes" id="UP001353858">
    <property type="component" value="Unassembled WGS sequence"/>
</dbReference>
<dbReference type="EC" id="2.4.1.-" evidence="8"/>
<name>A0AAN7P7J2_9COLE</name>
<evidence type="ECO:0000256" key="5">
    <source>
        <dbReference type="ARBA" id="ARBA00022692"/>
    </source>
</evidence>
<proteinExistence type="inferred from homology"/>
<comment type="subcellular location">
    <subcellularLocation>
        <location evidence="1">Membrane</location>
        <topology evidence="1">Single-pass membrane protein</topology>
    </subcellularLocation>
</comment>
<dbReference type="InterPro" id="IPR008166">
    <property type="entry name" value="Glyco_transf_92"/>
</dbReference>
<reference evidence="11" key="1">
    <citation type="submission" date="2023-01" db="EMBL/GenBank/DDBJ databases">
        <title>Key to firefly adult light organ development and bioluminescence: homeobox transcription factors regulate luciferase expression and transportation to peroxisome.</title>
        <authorList>
            <person name="Fu X."/>
        </authorList>
    </citation>
    <scope>NUCLEOTIDE SEQUENCE [LARGE SCALE GENOMIC DNA]</scope>
</reference>
<dbReference type="GO" id="GO:0005737">
    <property type="term" value="C:cytoplasm"/>
    <property type="evidence" value="ECO:0007669"/>
    <property type="project" value="TreeGrafter"/>
</dbReference>
<dbReference type="PANTHER" id="PTHR21461:SF83">
    <property type="entry name" value="GLYCOSYLTRANSFERASE FAMILY 92 PROTEIN"/>
    <property type="match status" value="1"/>
</dbReference>
<dbReference type="PANTHER" id="PTHR21461">
    <property type="entry name" value="GLYCOSYLTRANSFERASE FAMILY 92 PROTEIN"/>
    <property type="match status" value="1"/>
</dbReference>
<evidence type="ECO:0000256" key="3">
    <source>
        <dbReference type="ARBA" id="ARBA00022676"/>
    </source>
</evidence>
<evidence type="ECO:0000256" key="9">
    <source>
        <dbReference type="SAM" id="MobiDB-lite"/>
    </source>
</evidence>
<comment type="similarity">
    <text evidence="2 8">Belongs to the glycosyltransferase 92 family.</text>
</comment>
<keyword evidence="11" id="KW-1185">Reference proteome</keyword>
<feature type="compositionally biased region" description="Acidic residues" evidence="9">
    <location>
        <begin position="466"/>
        <end position="476"/>
    </location>
</feature>
<dbReference type="GO" id="GO:0016757">
    <property type="term" value="F:glycosyltransferase activity"/>
    <property type="evidence" value="ECO:0007669"/>
    <property type="project" value="UniProtKB-UniRule"/>
</dbReference>
<dbReference type="AlphaFoldDB" id="A0AAN7P7J2"/>
<feature type="region of interest" description="Disordered" evidence="9">
    <location>
        <begin position="456"/>
        <end position="487"/>
    </location>
</feature>
<protein>
    <recommendedName>
        <fullName evidence="8">Glycosyltransferase family 92 protein</fullName>
        <ecNumber evidence="8">2.4.1.-</ecNumber>
    </recommendedName>
</protein>
<evidence type="ECO:0000256" key="6">
    <source>
        <dbReference type="ARBA" id="ARBA00022989"/>
    </source>
</evidence>
<keyword evidence="5" id="KW-0812">Transmembrane</keyword>
<evidence type="ECO:0000256" key="1">
    <source>
        <dbReference type="ARBA" id="ARBA00004167"/>
    </source>
</evidence>
<evidence type="ECO:0000313" key="11">
    <source>
        <dbReference type="Proteomes" id="UP001353858"/>
    </source>
</evidence>
<dbReference type="Pfam" id="PF01697">
    <property type="entry name" value="Glyco_transf_92"/>
    <property type="match status" value="1"/>
</dbReference>
<gene>
    <name evidence="10" type="ORF">RN001_011050</name>
</gene>
<evidence type="ECO:0000256" key="7">
    <source>
        <dbReference type="ARBA" id="ARBA00023136"/>
    </source>
</evidence>
<keyword evidence="6" id="KW-1133">Transmembrane helix</keyword>
<accession>A0AAN7P7J2</accession>
<evidence type="ECO:0000256" key="8">
    <source>
        <dbReference type="RuleBase" id="RU366017"/>
    </source>
</evidence>
<keyword evidence="4 8" id="KW-0808">Transferase</keyword>
<dbReference type="GO" id="GO:0016020">
    <property type="term" value="C:membrane"/>
    <property type="evidence" value="ECO:0007669"/>
    <property type="project" value="UniProtKB-SubCell"/>
</dbReference>
<keyword evidence="3 8" id="KW-0328">Glycosyltransferase</keyword>
<keyword evidence="7" id="KW-0472">Membrane</keyword>
<evidence type="ECO:0000313" key="10">
    <source>
        <dbReference type="EMBL" id="KAK4878544.1"/>
    </source>
</evidence>
<evidence type="ECO:0000256" key="2">
    <source>
        <dbReference type="ARBA" id="ARBA00007647"/>
    </source>
</evidence>
<evidence type="ECO:0000256" key="4">
    <source>
        <dbReference type="ARBA" id="ARBA00022679"/>
    </source>
</evidence>
<dbReference type="EMBL" id="JARPUR010000004">
    <property type="protein sequence ID" value="KAK4878544.1"/>
    <property type="molecule type" value="Genomic_DNA"/>
</dbReference>